<gene>
    <name evidence="2" type="ORF">UCREL1_10729</name>
</gene>
<dbReference type="HOGENOM" id="CLU_1981599_0_0_1"/>
<evidence type="ECO:0000313" key="2">
    <source>
        <dbReference type="EMBL" id="EMR62332.1"/>
    </source>
</evidence>
<dbReference type="KEGG" id="ela:UCREL1_10729"/>
<dbReference type="OrthoDB" id="4686155at2759"/>
<evidence type="ECO:0000256" key="1">
    <source>
        <dbReference type="SAM" id="SignalP"/>
    </source>
</evidence>
<accession>M7SDT5</accession>
<name>M7SDT5_EUTLA</name>
<protein>
    <submittedName>
        <fullName evidence="2">Uncharacterized protein</fullName>
    </submittedName>
</protein>
<sequence>MRRQQATLLCLTLAGHVVVALPSTAKAAAAAATRQAAAAADECADLSTATPDWQLTNAASSDWPGGGSGRVQLFARHVPTGQLASCNVPYQLTEEGEIVEYDPAATHECVNFGASSLDTTVQLDSK</sequence>
<dbReference type="AlphaFoldDB" id="M7SDT5"/>
<reference evidence="3" key="1">
    <citation type="journal article" date="2013" name="Genome Announc.">
        <title>Draft genome sequence of the grapevine dieback fungus Eutypa lata UCR-EL1.</title>
        <authorList>
            <person name="Blanco-Ulate B."/>
            <person name="Rolshausen P.E."/>
            <person name="Cantu D."/>
        </authorList>
    </citation>
    <scope>NUCLEOTIDE SEQUENCE [LARGE SCALE GENOMIC DNA]</scope>
    <source>
        <strain evidence="3">UCR-EL1</strain>
    </source>
</reference>
<keyword evidence="1" id="KW-0732">Signal</keyword>
<feature type="signal peptide" evidence="1">
    <location>
        <begin position="1"/>
        <end position="20"/>
    </location>
</feature>
<dbReference type="Proteomes" id="UP000012174">
    <property type="component" value="Unassembled WGS sequence"/>
</dbReference>
<proteinExistence type="predicted"/>
<dbReference type="EMBL" id="KB707447">
    <property type="protein sequence ID" value="EMR62332.1"/>
    <property type="molecule type" value="Genomic_DNA"/>
</dbReference>
<feature type="chain" id="PRO_5004084501" evidence="1">
    <location>
        <begin position="21"/>
        <end position="126"/>
    </location>
</feature>
<evidence type="ECO:0000313" key="3">
    <source>
        <dbReference type="Proteomes" id="UP000012174"/>
    </source>
</evidence>
<keyword evidence="3" id="KW-1185">Reference proteome</keyword>
<organism evidence="2 3">
    <name type="scientific">Eutypa lata (strain UCR-EL1)</name>
    <name type="common">Grapevine dieback disease fungus</name>
    <name type="synonym">Eutypa armeniacae</name>
    <dbReference type="NCBI Taxonomy" id="1287681"/>
    <lineage>
        <taxon>Eukaryota</taxon>
        <taxon>Fungi</taxon>
        <taxon>Dikarya</taxon>
        <taxon>Ascomycota</taxon>
        <taxon>Pezizomycotina</taxon>
        <taxon>Sordariomycetes</taxon>
        <taxon>Xylariomycetidae</taxon>
        <taxon>Xylariales</taxon>
        <taxon>Diatrypaceae</taxon>
        <taxon>Eutypa</taxon>
    </lineage>
</organism>